<keyword evidence="5" id="KW-1185">Reference proteome</keyword>
<dbReference type="Proteomes" id="UP000026962">
    <property type="component" value="Chromosome 4"/>
</dbReference>
<reference evidence="4" key="2">
    <citation type="submission" date="2018-05" db="EMBL/GenBank/DDBJ databases">
        <title>OpunRS2 (Oryza punctata Reference Sequence Version 2).</title>
        <authorList>
            <person name="Zhang J."/>
            <person name="Kudrna D."/>
            <person name="Lee S."/>
            <person name="Talag J."/>
            <person name="Welchert J."/>
            <person name="Wing R.A."/>
        </authorList>
    </citation>
    <scope>NUCLEOTIDE SEQUENCE [LARGE SCALE GENOMIC DNA]</scope>
</reference>
<dbReference type="PANTHER" id="PTHR12387:SF0">
    <property type="entry name" value="26S PROTEASOME NON-ATPASE REGULATORY SUBUNIT 8"/>
    <property type="match status" value="1"/>
</dbReference>
<accession>A0A0E0KV16</accession>
<dbReference type="GO" id="GO:0008541">
    <property type="term" value="C:proteasome regulatory particle, lid subcomplex"/>
    <property type="evidence" value="ECO:0007669"/>
    <property type="project" value="TreeGrafter"/>
</dbReference>
<dbReference type="STRING" id="4537.A0A0E0KV16"/>
<dbReference type="EnsemblPlants" id="OPUNC04G22430.1">
    <property type="protein sequence ID" value="OPUNC04G22430.1"/>
    <property type="gene ID" value="OPUNC04G22430"/>
</dbReference>
<dbReference type="PANTHER" id="PTHR12387">
    <property type="entry name" value="26S PROTEASOME NON-ATPASE REGULATORY SUBUNIT 8"/>
    <property type="match status" value="1"/>
</dbReference>
<feature type="domain" description="CSN8/PSMD8/EIF3K" evidence="3">
    <location>
        <begin position="46"/>
        <end position="88"/>
    </location>
</feature>
<dbReference type="InterPro" id="IPR006746">
    <property type="entry name" value="26S_Psome_Rpn12"/>
</dbReference>
<dbReference type="GO" id="GO:0043161">
    <property type="term" value="P:proteasome-mediated ubiquitin-dependent protein catabolic process"/>
    <property type="evidence" value="ECO:0007669"/>
    <property type="project" value="TreeGrafter"/>
</dbReference>
<dbReference type="Pfam" id="PF10075">
    <property type="entry name" value="CSN8_PSD8_EIF3K"/>
    <property type="match status" value="1"/>
</dbReference>
<dbReference type="GO" id="GO:0005634">
    <property type="term" value="C:nucleus"/>
    <property type="evidence" value="ECO:0007669"/>
    <property type="project" value="TreeGrafter"/>
</dbReference>
<organism evidence="4">
    <name type="scientific">Oryza punctata</name>
    <name type="common">Red rice</name>
    <dbReference type="NCBI Taxonomy" id="4537"/>
    <lineage>
        <taxon>Eukaryota</taxon>
        <taxon>Viridiplantae</taxon>
        <taxon>Streptophyta</taxon>
        <taxon>Embryophyta</taxon>
        <taxon>Tracheophyta</taxon>
        <taxon>Spermatophyta</taxon>
        <taxon>Magnoliopsida</taxon>
        <taxon>Liliopsida</taxon>
        <taxon>Poales</taxon>
        <taxon>Poaceae</taxon>
        <taxon>BOP clade</taxon>
        <taxon>Oryzoideae</taxon>
        <taxon>Oryzeae</taxon>
        <taxon>Oryzinae</taxon>
        <taxon>Oryza</taxon>
    </lineage>
</organism>
<dbReference type="GO" id="GO:0005829">
    <property type="term" value="C:cytosol"/>
    <property type="evidence" value="ECO:0007669"/>
    <property type="project" value="TreeGrafter"/>
</dbReference>
<protein>
    <recommendedName>
        <fullName evidence="3">CSN8/PSMD8/EIF3K domain-containing protein</fullName>
    </recommendedName>
</protein>
<dbReference type="Gramene" id="OPUNC04G22430.1">
    <property type="protein sequence ID" value="OPUNC04G22430.1"/>
    <property type="gene ID" value="OPUNC04G22430"/>
</dbReference>
<dbReference type="InterPro" id="IPR033464">
    <property type="entry name" value="CSN8_PSD8_EIF3K"/>
</dbReference>
<keyword evidence="1" id="KW-0647">Proteasome</keyword>
<proteinExistence type="predicted"/>
<evidence type="ECO:0000313" key="4">
    <source>
        <dbReference type="EnsemblPlants" id="OPUNC04G22430.1"/>
    </source>
</evidence>
<reference evidence="4" key="1">
    <citation type="submission" date="2015-04" db="UniProtKB">
        <authorList>
            <consortium name="EnsemblPlants"/>
        </authorList>
    </citation>
    <scope>IDENTIFICATION</scope>
</reference>
<evidence type="ECO:0000256" key="2">
    <source>
        <dbReference type="SAM" id="MobiDB-lite"/>
    </source>
</evidence>
<evidence type="ECO:0000259" key="3">
    <source>
        <dbReference type="Pfam" id="PF10075"/>
    </source>
</evidence>
<evidence type="ECO:0000313" key="5">
    <source>
        <dbReference type="Proteomes" id="UP000026962"/>
    </source>
</evidence>
<evidence type="ECO:0000256" key="1">
    <source>
        <dbReference type="ARBA" id="ARBA00022942"/>
    </source>
</evidence>
<sequence>MEEVSHKLACLNLARAGGERESFAALLDELKDGIDSGMIPPSPDEYPILGLNLFRLLAQNRIAEFHVELELLSPEALDHPCIKYVKKIDAQRRHEFNVENPCGKKPRTPTGNDHYREVGYK</sequence>
<dbReference type="HOGENOM" id="CLU_2041838_0_0_1"/>
<dbReference type="Gene3D" id="1.25.40.990">
    <property type="match status" value="1"/>
</dbReference>
<dbReference type="AlphaFoldDB" id="A0A0E0KV16"/>
<name>A0A0E0KV16_ORYPU</name>
<feature type="region of interest" description="Disordered" evidence="2">
    <location>
        <begin position="98"/>
        <end position="121"/>
    </location>
</feature>